<comment type="caution">
    <text evidence="2">The sequence shown here is derived from an EMBL/GenBank/DDBJ whole genome shotgun (WGS) entry which is preliminary data.</text>
</comment>
<reference evidence="2 3" key="1">
    <citation type="journal article" date="2018" name="BMC Microbiol.">
        <title>Genome sequencing of strains of the most prevalent clonal group of O1:K1:H7 Escherichia coli that causes neonatal meningitis in France.</title>
        <authorList>
            <person name="Geslain G."/>
            <person name="Birgy A."/>
            <person name="Adiba S."/>
            <person name="Magnan M."/>
            <person name="Courroux C."/>
            <person name="Levy C."/>
            <person name="Cohen R."/>
            <person name="Bidet P."/>
            <person name="Bonacorsi S."/>
        </authorList>
    </citation>
    <scope>NUCLEOTIDE SEQUENCE [LARGE SCALE GENOMIC DNA]</scope>
    <source>
        <strain evidence="2 3">S308</strain>
    </source>
</reference>
<gene>
    <name evidence="2" type="ORF">D3C88_28060</name>
</gene>
<keyword evidence="1" id="KW-0812">Transmembrane</keyword>
<dbReference type="EMBL" id="QXHA01001727">
    <property type="protein sequence ID" value="RIB38657.1"/>
    <property type="molecule type" value="Genomic_DNA"/>
</dbReference>
<dbReference type="AlphaFoldDB" id="A0A2V2M1W8"/>
<organism evidence="2 3">
    <name type="scientific">Escherichia coli</name>
    <dbReference type="NCBI Taxonomy" id="562"/>
    <lineage>
        <taxon>Bacteria</taxon>
        <taxon>Pseudomonadati</taxon>
        <taxon>Pseudomonadota</taxon>
        <taxon>Gammaproteobacteria</taxon>
        <taxon>Enterobacterales</taxon>
        <taxon>Enterobacteriaceae</taxon>
        <taxon>Escherichia</taxon>
    </lineage>
</organism>
<dbReference type="Proteomes" id="UP000284508">
    <property type="component" value="Unassembled WGS sequence"/>
</dbReference>
<evidence type="ECO:0000313" key="2">
    <source>
        <dbReference type="EMBL" id="RIB38657.1"/>
    </source>
</evidence>
<accession>A0A2V2M1W8</accession>
<evidence type="ECO:0000313" key="3">
    <source>
        <dbReference type="Proteomes" id="UP000284508"/>
    </source>
</evidence>
<name>A0A2V2M1W8_ECOLX</name>
<dbReference type="RefSeq" id="WP_001363070.1">
    <property type="nucleotide sequence ID" value="NZ_AP024582.1"/>
</dbReference>
<feature type="transmembrane region" description="Helical" evidence="1">
    <location>
        <begin position="38"/>
        <end position="60"/>
    </location>
</feature>
<proteinExistence type="predicted"/>
<protein>
    <submittedName>
        <fullName evidence="2">Uncharacterized protein</fullName>
    </submittedName>
</protein>
<feature type="transmembrane region" description="Helical" evidence="1">
    <location>
        <begin position="12"/>
        <end position="32"/>
    </location>
</feature>
<keyword evidence="1" id="KW-0472">Membrane</keyword>
<evidence type="ECO:0000256" key="1">
    <source>
        <dbReference type="SAM" id="Phobius"/>
    </source>
</evidence>
<keyword evidence="1" id="KW-1133">Transmembrane helix</keyword>
<feature type="transmembrane region" description="Helical" evidence="1">
    <location>
        <begin position="98"/>
        <end position="119"/>
    </location>
</feature>
<sequence>MIAILNKAKGRVGVRGQAVIIILLGLIVAKLYPTLSMVFFAIIGAAIFTYIIKHTALWFYKIDIVQKFVRPVSMLLLALIPIGVAYVIDVFYPSDTERWLIVLYCYIGVALFCGFHWCFEKINDSISKNKD</sequence>
<feature type="transmembrane region" description="Helical" evidence="1">
    <location>
        <begin position="72"/>
        <end position="92"/>
    </location>
</feature>